<dbReference type="SUPFAM" id="SSF51735">
    <property type="entry name" value="NAD(P)-binding Rossmann-fold domains"/>
    <property type="match status" value="1"/>
</dbReference>
<dbReference type="GO" id="GO:0016491">
    <property type="term" value="F:oxidoreductase activity"/>
    <property type="evidence" value="ECO:0007669"/>
    <property type="project" value="TreeGrafter"/>
</dbReference>
<evidence type="ECO:0000313" key="2">
    <source>
        <dbReference type="EMBL" id="KAK4458452.1"/>
    </source>
</evidence>
<dbReference type="PANTHER" id="PTHR43544:SF12">
    <property type="entry name" value="NAD(P)-BINDING ROSSMANN-FOLD SUPERFAMILY PROTEIN"/>
    <property type="match status" value="1"/>
</dbReference>
<protein>
    <submittedName>
        <fullName evidence="2">Uncharacterized protein</fullName>
    </submittedName>
</protein>
<reference evidence="2" key="1">
    <citation type="journal article" date="2023" name="Mol. Phylogenet. Evol.">
        <title>Genome-scale phylogeny and comparative genomics of the fungal order Sordariales.</title>
        <authorList>
            <person name="Hensen N."/>
            <person name="Bonometti L."/>
            <person name="Westerberg I."/>
            <person name="Brannstrom I.O."/>
            <person name="Guillou S."/>
            <person name="Cros-Aarteil S."/>
            <person name="Calhoun S."/>
            <person name="Haridas S."/>
            <person name="Kuo A."/>
            <person name="Mondo S."/>
            <person name="Pangilinan J."/>
            <person name="Riley R."/>
            <person name="LaButti K."/>
            <person name="Andreopoulos B."/>
            <person name="Lipzen A."/>
            <person name="Chen C."/>
            <person name="Yan M."/>
            <person name="Daum C."/>
            <person name="Ng V."/>
            <person name="Clum A."/>
            <person name="Steindorff A."/>
            <person name="Ohm R.A."/>
            <person name="Martin F."/>
            <person name="Silar P."/>
            <person name="Natvig D.O."/>
            <person name="Lalanne C."/>
            <person name="Gautier V."/>
            <person name="Ament-Velasquez S.L."/>
            <person name="Kruys A."/>
            <person name="Hutchinson M.I."/>
            <person name="Powell A.J."/>
            <person name="Barry K."/>
            <person name="Miller A.N."/>
            <person name="Grigoriev I.V."/>
            <person name="Debuchy R."/>
            <person name="Gladieux P."/>
            <person name="Hiltunen Thoren M."/>
            <person name="Johannesson H."/>
        </authorList>
    </citation>
    <scope>NUCLEOTIDE SEQUENCE</scope>
    <source>
        <strain evidence="2">PSN324</strain>
    </source>
</reference>
<dbReference type="GO" id="GO:0005737">
    <property type="term" value="C:cytoplasm"/>
    <property type="evidence" value="ECO:0007669"/>
    <property type="project" value="TreeGrafter"/>
</dbReference>
<evidence type="ECO:0000313" key="3">
    <source>
        <dbReference type="Proteomes" id="UP001321749"/>
    </source>
</evidence>
<comment type="caution">
    <text evidence="2">The sequence shown here is derived from an EMBL/GenBank/DDBJ whole genome shotgun (WGS) entry which is preliminary data.</text>
</comment>
<sequence>MSTPWIFICPSTRGISNALLRHLIKTTPPQVPILCTYRPSTSSPSALLSSLPSEAHARLRVEPLDLLSESSISSLSSGVASSIFPAKTHHLALALTLPGALVNAERASSQIDYDAALETFKLNSLAPMMLIKHFSRFLPSKTTELPAEPVRGLPGRATWVCTSARVGSVSDNKLGGWYSYRASKAALNSVVKTFDIELERARGKNAMAVGYHPGTVKTDLSREFWQGRDMFSPEEAAEKMYNVVMGLEAGQRGRCWDWKGEEVLP</sequence>
<proteinExistence type="inferred from homology"/>
<name>A0AAV9HG71_9PEZI</name>
<dbReference type="InterPro" id="IPR051468">
    <property type="entry name" value="Fungal_SecMetab_SDRs"/>
</dbReference>
<gene>
    <name evidence="2" type="ORF">QBC42DRAFT_300249</name>
</gene>
<keyword evidence="3" id="KW-1185">Reference proteome</keyword>
<dbReference type="Gene3D" id="3.40.50.720">
    <property type="entry name" value="NAD(P)-binding Rossmann-like Domain"/>
    <property type="match status" value="1"/>
</dbReference>
<dbReference type="PANTHER" id="PTHR43544">
    <property type="entry name" value="SHORT-CHAIN DEHYDROGENASE/REDUCTASE"/>
    <property type="match status" value="1"/>
</dbReference>
<evidence type="ECO:0000256" key="1">
    <source>
        <dbReference type="ARBA" id="ARBA00006484"/>
    </source>
</evidence>
<dbReference type="InterPro" id="IPR036291">
    <property type="entry name" value="NAD(P)-bd_dom_sf"/>
</dbReference>
<dbReference type="EMBL" id="MU865068">
    <property type="protein sequence ID" value="KAK4458452.1"/>
    <property type="molecule type" value="Genomic_DNA"/>
</dbReference>
<accession>A0AAV9HG71</accession>
<dbReference type="AlphaFoldDB" id="A0AAV9HG71"/>
<dbReference type="Proteomes" id="UP001321749">
    <property type="component" value="Unassembled WGS sequence"/>
</dbReference>
<organism evidence="2 3">
    <name type="scientific">Cladorrhinum samala</name>
    <dbReference type="NCBI Taxonomy" id="585594"/>
    <lineage>
        <taxon>Eukaryota</taxon>
        <taxon>Fungi</taxon>
        <taxon>Dikarya</taxon>
        <taxon>Ascomycota</taxon>
        <taxon>Pezizomycotina</taxon>
        <taxon>Sordariomycetes</taxon>
        <taxon>Sordariomycetidae</taxon>
        <taxon>Sordariales</taxon>
        <taxon>Podosporaceae</taxon>
        <taxon>Cladorrhinum</taxon>
    </lineage>
</organism>
<reference evidence="2" key="2">
    <citation type="submission" date="2023-06" db="EMBL/GenBank/DDBJ databases">
        <authorList>
            <consortium name="Lawrence Berkeley National Laboratory"/>
            <person name="Mondo S.J."/>
            <person name="Hensen N."/>
            <person name="Bonometti L."/>
            <person name="Westerberg I."/>
            <person name="Brannstrom I.O."/>
            <person name="Guillou S."/>
            <person name="Cros-Aarteil S."/>
            <person name="Calhoun S."/>
            <person name="Haridas S."/>
            <person name="Kuo A."/>
            <person name="Pangilinan J."/>
            <person name="Riley R."/>
            <person name="Labutti K."/>
            <person name="Andreopoulos B."/>
            <person name="Lipzen A."/>
            <person name="Chen C."/>
            <person name="Yanf M."/>
            <person name="Daum C."/>
            <person name="Ng V."/>
            <person name="Clum A."/>
            <person name="Steindorff A."/>
            <person name="Ohm R."/>
            <person name="Martin F."/>
            <person name="Silar P."/>
            <person name="Natvig D."/>
            <person name="Lalanne C."/>
            <person name="Gautier V."/>
            <person name="Ament-Velasquez S.L."/>
            <person name="Kruys A."/>
            <person name="Hutchinson M.I."/>
            <person name="Powell A.J."/>
            <person name="Barry K."/>
            <person name="Miller A.N."/>
            <person name="Grigoriev I.V."/>
            <person name="Debuchy R."/>
            <person name="Gladieux P."/>
            <person name="Thoren M.H."/>
            <person name="Johannesson H."/>
        </authorList>
    </citation>
    <scope>NUCLEOTIDE SEQUENCE</scope>
    <source>
        <strain evidence="2">PSN324</strain>
    </source>
</reference>
<comment type="similarity">
    <text evidence="1">Belongs to the short-chain dehydrogenases/reductases (SDR) family.</text>
</comment>